<dbReference type="PRINTS" id="PR00700">
    <property type="entry name" value="PRTYPHPHTASE"/>
</dbReference>
<evidence type="ECO:0000259" key="2">
    <source>
        <dbReference type="PROSITE" id="PS50056"/>
    </source>
</evidence>
<dbReference type="SMART" id="SM00194">
    <property type="entry name" value="PTPc"/>
    <property type="match status" value="2"/>
</dbReference>
<evidence type="ECO:0000313" key="3">
    <source>
        <dbReference type="EMBL" id="KAK2176851.1"/>
    </source>
</evidence>
<evidence type="ECO:0000313" key="4">
    <source>
        <dbReference type="Proteomes" id="UP001209878"/>
    </source>
</evidence>
<dbReference type="PANTHER" id="PTHR19134:SF561">
    <property type="entry name" value="PROTEIN TYROSINE PHOSPHATASE 36E, ISOFORM A"/>
    <property type="match status" value="1"/>
</dbReference>
<feature type="domain" description="Tyrosine-protein phosphatase" evidence="1">
    <location>
        <begin position="1"/>
        <end position="227"/>
    </location>
</feature>
<dbReference type="InterPro" id="IPR000387">
    <property type="entry name" value="Tyr_Pase_dom"/>
</dbReference>
<dbReference type="InterPro" id="IPR029021">
    <property type="entry name" value="Prot-tyrosine_phosphatase-like"/>
</dbReference>
<keyword evidence="4" id="KW-1185">Reference proteome</keyword>
<proteinExistence type="predicted"/>
<sequence>MKNISSFSLPSDHCRVVLEPKESSTDYINACYIDSYRNTNAYIAAQGPTRHTVNDFWQMIWQEKVYCIIMVTKLFEHARQQCEKYWHNEHGRYRDIEVWLKNTHILSDFYVRTFRIKKVGCAEERTVTQFQFVCWTDHDCPNPSSLLEYRRRIRAFVKDQPGPLVVHSGTGVGRTGAFIAVDAMLERLSVVKTVDIFNYVTSLRRCRQNIIRTLQQYEFVYTTMAMYLRCGSTVITVKQLPFVVQKLSMKNPQTHKSGFDKEFKTLCSVVPKLTVGECAGGHRAENRHKSRDIMLQPPERARPYLLTHDHSDSTDYINAVYVDGYCQTNAYIVTQWPLKSTINDVWRLVYDYIIPTIVLLDNVSFSRKYPRFWPTCVGDWVHYGPLSVCLVREEETPTMTTKVFQISKRKKYEGLLEEIVKSIQERGTTVSSQVLASLPASSASGQPVIRTVKMFTLRSWPSSQKIPTAATGLIELLTKVENWHLKHCPGRIPTCVISRNGVSRCGCYCVISIAWDKLREEGSVDVFHAVKMVKMNRPQLVDNLTEYIYCYTFIMVLLDYIQAPGHRPLPRTESGSTRTNRVMPGTFEKRNMLTETDKGVAGWVQLLPLVTGNVLFQVSVYFAYGRPLQGCE</sequence>
<dbReference type="GO" id="GO:0004725">
    <property type="term" value="F:protein tyrosine phosphatase activity"/>
    <property type="evidence" value="ECO:0007669"/>
    <property type="project" value="InterPro"/>
</dbReference>
<dbReference type="Proteomes" id="UP001209878">
    <property type="component" value="Unassembled WGS sequence"/>
</dbReference>
<dbReference type="InterPro" id="IPR000242">
    <property type="entry name" value="PTP_cat"/>
</dbReference>
<comment type="caution">
    <text evidence="3">The sequence shown here is derived from an EMBL/GenBank/DDBJ whole genome shotgun (WGS) entry which is preliminary data.</text>
</comment>
<dbReference type="Pfam" id="PF00102">
    <property type="entry name" value="Y_phosphatase"/>
    <property type="match status" value="2"/>
</dbReference>
<dbReference type="PROSITE" id="PS50055">
    <property type="entry name" value="TYR_PHOSPHATASE_PTP"/>
    <property type="match status" value="2"/>
</dbReference>
<feature type="domain" description="Tyrosine specific protein phosphatases" evidence="2">
    <location>
        <begin position="474"/>
        <end position="548"/>
    </location>
</feature>
<feature type="domain" description="Tyrosine-protein phosphatase" evidence="1">
    <location>
        <begin position="259"/>
        <end position="557"/>
    </location>
</feature>
<evidence type="ECO:0000259" key="1">
    <source>
        <dbReference type="PROSITE" id="PS50055"/>
    </source>
</evidence>
<dbReference type="InterPro" id="IPR003595">
    <property type="entry name" value="Tyr_Pase_cat"/>
</dbReference>
<dbReference type="PROSITE" id="PS50056">
    <property type="entry name" value="TYR_PHOSPHATASE_2"/>
    <property type="match status" value="2"/>
</dbReference>
<feature type="domain" description="Tyrosine specific protein phosphatases" evidence="2">
    <location>
        <begin position="147"/>
        <end position="218"/>
    </location>
</feature>
<dbReference type="Gene3D" id="3.90.190.10">
    <property type="entry name" value="Protein tyrosine phosphatase superfamily"/>
    <property type="match status" value="2"/>
</dbReference>
<protein>
    <recommendedName>
        <fullName evidence="5">Protein tyrosine phosphatase</fullName>
    </recommendedName>
</protein>
<evidence type="ECO:0008006" key="5">
    <source>
        <dbReference type="Google" id="ProtNLM"/>
    </source>
</evidence>
<dbReference type="SUPFAM" id="SSF52799">
    <property type="entry name" value="(Phosphotyrosine protein) phosphatases II"/>
    <property type="match status" value="2"/>
</dbReference>
<organism evidence="3 4">
    <name type="scientific">Ridgeia piscesae</name>
    <name type="common">Tubeworm</name>
    <dbReference type="NCBI Taxonomy" id="27915"/>
    <lineage>
        <taxon>Eukaryota</taxon>
        <taxon>Metazoa</taxon>
        <taxon>Spiralia</taxon>
        <taxon>Lophotrochozoa</taxon>
        <taxon>Annelida</taxon>
        <taxon>Polychaeta</taxon>
        <taxon>Sedentaria</taxon>
        <taxon>Canalipalpata</taxon>
        <taxon>Sabellida</taxon>
        <taxon>Siboglinidae</taxon>
        <taxon>Ridgeia</taxon>
    </lineage>
</organism>
<dbReference type="AlphaFoldDB" id="A0AAD9KST7"/>
<dbReference type="PANTHER" id="PTHR19134">
    <property type="entry name" value="RECEPTOR-TYPE TYROSINE-PROTEIN PHOSPHATASE"/>
    <property type="match status" value="1"/>
</dbReference>
<name>A0AAD9KST7_RIDPI</name>
<accession>A0AAD9KST7</accession>
<reference evidence="3" key="1">
    <citation type="journal article" date="2023" name="Mol. Biol. Evol.">
        <title>Third-Generation Sequencing Reveals the Adaptive Role of the Epigenome in Three Deep-Sea Polychaetes.</title>
        <authorList>
            <person name="Perez M."/>
            <person name="Aroh O."/>
            <person name="Sun Y."/>
            <person name="Lan Y."/>
            <person name="Juniper S.K."/>
            <person name="Young C.R."/>
            <person name="Angers B."/>
            <person name="Qian P.Y."/>
        </authorList>
    </citation>
    <scope>NUCLEOTIDE SEQUENCE</scope>
    <source>
        <strain evidence="3">R07B-5</strain>
    </source>
</reference>
<dbReference type="InterPro" id="IPR050348">
    <property type="entry name" value="Protein-Tyr_Phosphatase"/>
</dbReference>
<gene>
    <name evidence="3" type="ORF">NP493_635g01064</name>
</gene>
<dbReference type="SMART" id="SM00404">
    <property type="entry name" value="PTPc_motif"/>
    <property type="match status" value="2"/>
</dbReference>
<dbReference type="EMBL" id="JAODUO010000635">
    <property type="protein sequence ID" value="KAK2176851.1"/>
    <property type="molecule type" value="Genomic_DNA"/>
</dbReference>
<dbReference type="CDD" id="cd00047">
    <property type="entry name" value="PTPc"/>
    <property type="match status" value="2"/>
</dbReference>